<dbReference type="EMBL" id="SOCA01000001">
    <property type="protein sequence ID" value="TDU81409.1"/>
    <property type="molecule type" value="Genomic_DNA"/>
</dbReference>
<dbReference type="SMART" id="SM00235">
    <property type="entry name" value="ZnMc"/>
    <property type="match status" value="1"/>
</dbReference>
<dbReference type="GO" id="GO:0004222">
    <property type="term" value="F:metalloendopeptidase activity"/>
    <property type="evidence" value="ECO:0007669"/>
    <property type="project" value="UniProtKB-UniRule"/>
</dbReference>
<keyword evidence="1" id="KW-0378">Hydrolase</keyword>
<dbReference type="InterPro" id="IPR013783">
    <property type="entry name" value="Ig-like_fold"/>
</dbReference>
<dbReference type="PANTHER" id="PTHR10127">
    <property type="entry name" value="DISCOIDIN, CUB, EGF, LAMININ , AND ZINC METALLOPROTEASE DOMAIN CONTAINING"/>
    <property type="match status" value="1"/>
</dbReference>
<dbReference type="InterPro" id="IPR001506">
    <property type="entry name" value="Peptidase_M12A"/>
</dbReference>
<organism evidence="4 5">
    <name type="scientific">Prosthecobacter fusiformis</name>
    <dbReference type="NCBI Taxonomy" id="48464"/>
    <lineage>
        <taxon>Bacteria</taxon>
        <taxon>Pseudomonadati</taxon>
        <taxon>Verrucomicrobiota</taxon>
        <taxon>Verrucomicrobiia</taxon>
        <taxon>Verrucomicrobiales</taxon>
        <taxon>Verrucomicrobiaceae</taxon>
        <taxon>Prosthecobacter</taxon>
    </lineage>
</organism>
<keyword evidence="1" id="KW-0479">Metal-binding</keyword>
<dbReference type="Pfam" id="PF01400">
    <property type="entry name" value="Astacin"/>
    <property type="match status" value="1"/>
</dbReference>
<name>A0A4R7SRX9_9BACT</name>
<dbReference type="Gene3D" id="3.40.390.10">
    <property type="entry name" value="Collagenase (Catalytic Domain)"/>
    <property type="match status" value="1"/>
</dbReference>
<feature type="binding site" evidence="1">
    <location>
        <position position="94"/>
    </location>
    <ligand>
        <name>Zn(2+)</name>
        <dbReference type="ChEBI" id="CHEBI:29105"/>
        <note>catalytic</note>
    </ligand>
</feature>
<dbReference type="InterPro" id="IPR024079">
    <property type="entry name" value="MetalloPept_cat_dom_sf"/>
</dbReference>
<dbReference type="GO" id="GO:0006508">
    <property type="term" value="P:proteolysis"/>
    <property type="evidence" value="ECO:0007669"/>
    <property type="project" value="UniProtKB-KW"/>
</dbReference>
<dbReference type="Gene3D" id="2.60.40.10">
    <property type="entry name" value="Immunoglobulins"/>
    <property type="match status" value="4"/>
</dbReference>
<sequence length="2508" mass="269898">MKWEDGRVPFIFKPEVTNDERLIFRRCIRAWQRFGNLRFVDLANQGPSGDYLEVQRNDLRFFDLVKDVNYAWIGRSGGMQPMSIHNWDDSTVVHEMGHTLGFIHEQMRSDRDDYVTLNFGLINGFTTINFAIEPNAVKHTAYDLDSIMHYHSKAFIDSWKTGDTITANAPNQEKTHTMGLNLWYPPHPEDKLKGSIGVITAMLSDGDRAAIATEYGQPTQVKGIVSLPNGSKLKGVRASLQSVGNDNDEHAFINLITATGESVRHTDENGEFLFEGIPTGQFKITLTKAGYTFGSAYYFTGGASPYDQTREYVAGGSLTMPPVVSLSYPAEGKSYKIFNALTGYAKASNSSGLQDIQFRLKSDNKWWNWVTPGFGAEGAAFNEALNARPETITNDNWAINSSFMSGLADGVYRLEVRGRDLAGNVSEWVGSTYTLDRQAPVIANNPVNGGGTFFDFETLPVGGTISDTLDPEPVVDFTICENNSGTDRYWTGSSWTNNDLDPSIKLPALVQGGRWHPLSASSLPPRALLQPGAFYVVARATDRAGNSTTTAYLDMQRSPVDTTVPDAVTFTSFTNGQSFGDHFMPVLTGTATDAESYIKGVRVYLMRLVPGQEGESDTFKYWSGEEWFDAGADPDRQAHLEASYDPATHVWAAPALDYRLPAGPDELPAGTYKVQATAFNRESPQGTRLVEQTFYIATNGPQISITAPSHNGFVNNNWTLSGTVTDRTNTGFENNRVNLTIYRQSDGKFWSGTHWVTGDPELHAAIQNGNTWTYPGDQSGESLPTGEDTYAVSAYVRDGNGISSISTPGGLAGNNQILFKIDTTPPACVIASPANNQAITTSSLASSFFNGTATDSSGQPQMKLFIKRLLDGSYWGKTDWGSLVWPATALPAVYPGGTQSTAWTLNTAFPCINQFYWGMANGNYELIAEARDIAGNVSRTSVNLVVDYNPVWLRPQDELVYKLPDQTPPIAASGIASTQPHVVEPWQDGMPGYMKTLIPMSFKADNQGRYFVGNEVKDTYYNYGTTFDIYHGIIQRLGTGGWRRQRTTYSTTTGTFPNQVTTYYESWGPGQDIAISELEYRAVNANPTVIKTDDQGNTYAAFTLNFFTEYGSTYGPELYRSGSALLVKFDADGDLVWRVYVPPANTEGWLAEIAITHLDILPDGSLSVIVVNNTALTQHSPYYRIRTAVVRLNADGTTESVIQFGQSEDGDNNIPYIQSRVVDATVDSAGNTFLITNETVQNLGYSRQVLRKIDSSGDVLNQVVTSLCDAPEVWSALSTDAVGNVYVVSTFQISTGDGRPAVTKFDSSLNFQWRAFGLPNSVNVEYGITGSYDLHVGPLGITVLHDIVGDDETEFAHRHPQFLRFSLSGDLLWARAVQRPSNSSVQGDDSVQFMEVTTAGDTLFLGYFGPDAVYGKISNAGDIQFYRTISEAEEEATAQRTTLLPNGKLAALFHDQVGNNPGQQTIREFANPASVNLPVTLDPLLPADQDLLTGNTVTLKVINRGSIATSYQWRKKNQAGTHHNIDGATADTLVLEDIALTAAGEYSCVVTNGSGPVTSRIATLTVVQAVPFDVALDSPDRTWTTGANSTPAWFGFGGTPSYDGVDAASSGVVGRSESTTIETIVDGPATISFWSKADMEDFQDNFFFYIDGEMVSGSYWAYDWRKETHEIEGDGPHTLSWVFSRSSTSNEGVTHKAWLDAFAIAGQMSLGEGLDNATLTFTTGGTDYEGDPLPAGTGWKAVSSPEPAHDGVDSASSGEIFNDEESWMETTVTGPGTLDFWWKVSSDPSDRLKLGIDEVYSYGSISGQQDWVHMIVPIPTSGTHTIRWSYVKNEFTNGGLDTAWVDQVVFTPGTPVIATAPSFTSQPASRLGIVGGSVAFSPVVSGSPTITYQWKKAGKDILTAKSLGLVLQNLKSTDVSSYLLRATNPQGSTDSQMAYLGLATRGPAAVTVKEGAALSLSATATVPVGAVINEYIWLLDGDPLGDGVLHGATISGSGSKSLKITNMNALLAGAFTCQMRMGPKTPATSNWAPVYGNNGDTNVSVIEKPVISTPVLPSHIVSETVDIPILVSNSPTKVSVSGLPAGVVYNTITRKLTGKATAPNKMVKGIAQPYQIKISATNTAGTVVAGPFPWNITSLDTRAEGSYNALIDRNLALNGTTGNTHGFGGTFKTTITNTGALSGTLKLGSVSYSFKGALNAYQPTVDDEDVNPTASITITRKSPLPSIGITLDFDLTAGSVTGTVTAGAALAPLNGCKAIISTAYEGLHNAALFIDPTLTTNTDYPQGSGYATLKVSKTAVVTWGGKLSDSTAIVGSFPVGVGGLVPLNAMMYSNTGSVQGWVTITSSNHHVDGSVNWYKAQQNTTFSYKAGIPPHNLTVTGGLYEPKNVSLYSMLGLSAGEANTQTAFSKGGLGSPLTKTFKITADNKLTVPVHDIALSLKITPATGLITGSFTQPGLTLSKPRKATVYGAIIPRLNKGHGFFVLPELPTPPATTAPILSGKVEIGAP</sequence>
<comment type="caution">
    <text evidence="4">The sequence shown here is derived from an EMBL/GenBank/DDBJ whole genome shotgun (WGS) entry which is preliminary data.</text>
</comment>
<dbReference type="RefSeq" id="WP_166647008.1">
    <property type="nucleotide sequence ID" value="NZ_SOCA01000001.1"/>
</dbReference>
<evidence type="ECO:0000259" key="2">
    <source>
        <dbReference type="PROSITE" id="PS50835"/>
    </source>
</evidence>
<keyword evidence="1" id="KW-0645">Protease</keyword>
<protein>
    <submittedName>
        <fullName evidence="4">Astacin (Peptidase family M12A)</fullName>
    </submittedName>
</protein>
<dbReference type="PRINTS" id="PR00480">
    <property type="entry name" value="ASTACIN"/>
</dbReference>
<keyword evidence="1" id="KW-0862">Zinc</keyword>
<dbReference type="PROSITE" id="PS50835">
    <property type="entry name" value="IG_LIKE"/>
    <property type="match status" value="1"/>
</dbReference>
<dbReference type="InterPro" id="IPR007110">
    <property type="entry name" value="Ig-like_dom"/>
</dbReference>
<accession>A0A4R7SRX9</accession>
<feature type="domain" description="Peptidase M12A" evidence="3">
    <location>
        <begin position="1"/>
        <end position="219"/>
    </location>
</feature>
<feature type="active site" evidence="1">
    <location>
        <position position="95"/>
    </location>
</feature>
<evidence type="ECO:0000313" key="5">
    <source>
        <dbReference type="Proteomes" id="UP000295662"/>
    </source>
</evidence>
<evidence type="ECO:0000313" key="4">
    <source>
        <dbReference type="EMBL" id="TDU81409.1"/>
    </source>
</evidence>
<gene>
    <name evidence="4" type="ORF">EI77_00717</name>
</gene>
<dbReference type="PANTHER" id="PTHR10127:SF850">
    <property type="entry name" value="METALLOENDOPEPTIDASE"/>
    <property type="match status" value="1"/>
</dbReference>
<dbReference type="PROSITE" id="PS51864">
    <property type="entry name" value="ASTACIN"/>
    <property type="match status" value="1"/>
</dbReference>
<dbReference type="Proteomes" id="UP000295662">
    <property type="component" value="Unassembled WGS sequence"/>
</dbReference>
<dbReference type="SUPFAM" id="SSF55486">
    <property type="entry name" value="Metalloproteases ('zincins'), catalytic domain"/>
    <property type="match status" value="1"/>
</dbReference>
<keyword evidence="5" id="KW-1185">Reference proteome</keyword>
<evidence type="ECO:0000256" key="1">
    <source>
        <dbReference type="PROSITE-ProRule" id="PRU01211"/>
    </source>
</evidence>
<dbReference type="GO" id="GO:0008270">
    <property type="term" value="F:zinc ion binding"/>
    <property type="evidence" value="ECO:0007669"/>
    <property type="project" value="UniProtKB-UniRule"/>
</dbReference>
<comment type="caution">
    <text evidence="1">Lacks conserved residue(s) required for the propagation of feature annotation.</text>
</comment>
<dbReference type="CDD" id="cd00096">
    <property type="entry name" value="Ig"/>
    <property type="match status" value="1"/>
</dbReference>
<comment type="cofactor">
    <cofactor evidence="1">
        <name>Zn(2+)</name>
        <dbReference type="ChEBI" id="CHEBI:29105"/>
    </cofactor>
    <text evidence="1">Binds 1 zinc ion per subunit.</text>
</comment>
<reference evidence="4 5" key="1">
    <citation type="submission" date="2019-03" db="EMBL/GenBank/DDBJ databases">
        <title>Genomic Encyclopedia of Archaeal and Bacterial Type Strains, Phase II (KMG-II): from individual species to whole genera.</title>
        <authorList>
            <person name="Goeker M."/>
        </authorList>
    </citation>
    <scope>NUCLEOTIDE SEQUENCE [LARGE SCALE GENOMIC DNA]</scope>
    <source>
        <strain evidence="4 5">ATCC 25309</strain>
    </source>
</reference>
<dbReference type="InterPro" id="IPR006026">
    <property type="entry name" value="Peptidase_Metallo"/>
</dbReference>
<dbReference type="InterPro" id="IPR003599">
    <property type="entry name" value="Ig_sub"/>
</dbReference>
<dbReference type="SMART" id="SM00409">
    <property type="entry name" value="IG"/>
    <property type="match status" value="3"/>
</dbReference>
<dbReference type="SUPFAM" id="SSF48726">
    <property type="entry name" value="Immunoglobulin"/>
    <property type="match status" value="2"/>
</dbReference>
<feature type="domain" description="Ig-like" evidence="2">
    <location>
        <begin position="1472"/>
        <end position="1565"/>
    </location>
</feature>
<dbReference type="InterPro" id="IPR036179">
    <property type="entry name" value="Ig-like_dom_sf"/>
</dbReference>
<feature type="binding site" evidence="1">
    <location>
        <position position="98"/>
    </location>
    <ligand>
        <name>Zn(2+)</name>
        <dbReference type="ChEBI" id="CHEBI:29105"/>
        <note>catalytic</note>
    </ligand>
</feature>
<evidence type="ECO:0000259" key="3">
    <source>
        <dbReference type="PROSITE" id="PS51864"/>
    </source>
</evidence>
<keyword evidence="1" id="KW-0482">Metalloprotease</keyword>
<feature type="binding site" evidence="1">
    <location>
        <position position="104"/>
    </location>
    <ligand>
        <name>Zn(2+)</name>
        <dbReference type="ChEBI" id="CHEBI:29105"/>
        <note>catalytic</note>
    </ligand>
</feature>
<proteinExistence type="predicted"/>